<evidence type="ECO:0000256" key="1">
    <source>
        <dbReference type="SAM" id="MobiDB-lite"/>
    </source>
</evidence>
<accession>M4Z9V2</accession>
<dbReference type="HOGENOM" id="CLU_1923588_0_0_5"/>
<dbReference type="EMBL" id="AP012603">
    <property type="protein sequence ID" value="BAM90061.1"/>
    <property type="molecule type" value="Genomic_DNA"/>
</dbReference>
<dbReference type="KEGG" id="aol:S58_40750"/>
<sequence length="112" mass="11247">MTPAAQAGEHRGGDAALGALSGAVVFGPVGAVAGAVVGYTAGPSIARSWGFRRSHAARSQQVRRPVRESQAAMTDSPQPPQAAPRGAPLQPRTAAAAPPPRGPIAPPVQTLE</sequence>
<evidence type="ECO:0000313" key="3">
    <source>
        <dbReference type="Proteomes" id="UP000011841"/>
    </source>
</evidence>
<dbReference type="Proteomes" id="UP000011841">
    <property type="component" value="Chromosome"/>
</dbReference>
<feature type="compositionally biased region" description="Pro residues" evidence="1">
    <location>
        <begin position="97"/>
        <end position="106"/>
    </location>
</feature>
<gene>
    <name evidence="2" type="ORF">S58_40750</name>
</gene>
<protein>
    <submittedName>
        <fullName evidence="2">Uncharacterized protein</fullName>
    </submittedName>
</protein>
<feature type="region of interest" description="Disordered" evidence="1">
    <location>
        <begin position="52"/>
        <end position="112"/>
    </location>
</feature>
<name>M4Z9V2_9BRAD</name>
<organism evidence="2 3">
    <name type="scientific">Bradyrhizobium oligotrophicum S58</name>
    <dbReference type="NCBI Taxonomy" id="1245469"/>
    <lineage>
        <taxon>Bacteria</taxon>
        <taxon>Pseudomonadati</taxon>
        <taxon>Pseudomonadota</taxon>
        <taxon>Alphaproteobacteria</taxon>
        <taxon>Hyphomicrobiales</taxon>
        <taxon>Nitrobacteraceae</taxon>
        <taxon>Bradyrhizobium</taxon>
    </lineage>
</organism>
<keyword evidence="3" id="KW-1185">Reference proteome</keyword>
<dbReference type="PATRIC" id="fig|1245469.3.peg.4167"/>
<evidence type="ECO:0000313" key="2">
    <source>
        <dbReference type="EMBL" id="BAM90061.1"/>
    </source>
</evidence>
<reference evidence="2 3" key="1">
    <citation type="journal article" date="2013" name="Appl. Environ. Microbiol.">
        <title>Genome analysis suggests that the soil oligotrophic bacterium Agromonas oligotrophica (Bradyrhizobium oligotrophicum) is a nitrogen-fixing symbiont of Aeschynomene indica.</title>
        <authorList>
            <person name="Okubo T."/>
            <person name="Fukushima S."/>
            <person name="Itakura M."/>
            <person name="Oshima K."/>
            <person name="Longtonglang A."/>
            <person name="Teaumroong N."/>
            <person name="Mitsui H."/>
            <person name="Hattori M."/>
            <person name="Hattori R."/>
            <person name="Hattori T."/>
            <person name="Minamisawa K."/>
        </authorList>
    </citation>
    <scope>NUCLEOTIDE SEQUENCE [LARGE SCALE GENOMIC DNA]</scope>
    <source>
        <strain evidence="2 3">S58</strain>
    </source>
</reference>
<dbReference type="eggNOG" id="ENOG5033N97">
    <property type="taxonomic scope" value="Bacteria"/>
</dbReference>
<feature type="compositionally biased region" description="Low complexity" evidence="1">
    <location>
        <begin position="83"/>
        <end position="96"/>
    </location>
</feature>
<proteinExistence type="predicted"/>
<dbReference type="AlphaFoldDB" id="M4Z9V2"/>